<dbReference type="PROSITE" id="PS01079">
    <property type="entry name" value="MOCF_BIOSYNTHESIS_2"/>
    <property type="match status" value="1"/>
</dbReference>
<dbReference type="Pfam" id="PF03453">
    <property type="entry name" value="MoeA_N"/>
    <property type="match status" value="1"/>
</dbReference>
<comment type="function">
    <text evidence="1 7">Catalyzes the insertion of molybdate into adenylated molybdopterin with the concomitant release of AMP.</text>
</comment>
<evidence type="ECO:0000256" key="2">
    <source>
        <dbReference type="ARBA" id="ARBA00005046"/>
    </source>
</evidence>
<dbReference type="Gene3D" id="3.90.105.10">
    <property type="entry name" value="Molybdopterin biosynthesis moea protein, domain 2"/>
    <property type="match status" value="1"/>
</dbReference>
<dbReference type="SMART" id="SM00852">
    <property type="entry name" value="MoCF_biosynth"/>
    <property type="match status" value="1"/>
</dbReference>
<evidence type="ECO:0000256" key="6">
    <source>
        <dbReference type="ARBA" id="ARBA00047317"/>
    </source>
</evidence>
<dbReference type="InterPro" id="IPR008284">
    <property type="entry name" value="MoCF_biosynth_CS"/>
</dbReference>
<dbReference type="SUPFAM" id="SSF63867">
    <property type="entry name" value="MoeA C-terminal domain-like"/>
    <property type="match status" value="1"/>
</dbReference>
<dbReference type="GO" id="GO:0005829">
    <property type="term" value="C:cytosol"/>
    <property type="evidence" value="ECO:0007669"/>
    <property type="project" value="TreeGrafter"/>
</dbReference>
<evidence type="ECO:0000259" key="8">
    <source>
        <dbReference type="SMART" id="SM00852"/>
    </source>
</evidence>
<dbReference type="Gene3D" id="2.40.340.10">
    <property type="entry name" value="MoeA, C-terminal, domain IV"/>
    <property type="match status" value="1"/>
</dbReference>
<evidence type="ECO:0000256" key="7">
    <source>
        <dbReference type="RuleBase" id="RU365090"/>
    </source>
</evidence>
<keyword evidence="10" id="KW-1185">Reference proteome</keyword>
<keyword evidence="7" id="KW-0460">Magnesium</keyword>
<dbReference type="Gene3D" id="2.170.190.11">
    <property type="entry name" value="Molybdopterin biosynthesis moea protein, domain 3"/>
    <property type="match status" value="1"/>
</dbReference>
<dbReference type="RefSeq" id="WP_197349275.1">
    <property type="nucleotide sequence ID" value="NZ_CP048882.1"/>
</dbReference>
<dbReference type="Gene3D" id="3.40.980.10">
    <property type="entry name" value="MoaB/Mog-like domain"/>
    <property type="match status" value="1"/>
</dbReference>
<proteinExistence type="inferred from homology"/>
<dbReference type="CDD" id="cd00887">
    <property type="entry name" value="MoeA"/>
    <property type="match status" value="1"/>
</dbReference>
<dbReference type="InterPro" id="IPR036688">
    <property type="entry name" value="MoeA_C_domain_IV_sf"/>
</dbReference>
<dbReference type="UniPathway" id="UPA00344"/>
<dbReference type="Proteomes" id="UP000595046">
    <property type="component" value="Chromosome"/>
</dbReference>
<dbReference type="Pfam" id="PF00994">
    <property type="entry name" value="MoCF_biosynth"/>
    <property type="match status" value="1"/>
</dbReference>
<keyword evidence="7" id="KW-0479">Metal-binding</keyword>
<dbReference type="GO" id="GO:0061599">
    <property type="term" value="F:molybdopterin molybdotransferase activity"/>
    <property type="evidence" value="ECO:0007669"/>
    <property type="project" value="UniProtKB-UniRule"/>
</dbReference>
<comment type="cofactor">
    <cofactor evidence="7">
        <name>Mg(2+)</name>
        <dbReference type="ChEBI" id="CHEBI:18420"/>
    </cofactor>
</comment>
<dbReference type="EC" id="2.10.1.1" evidence="7"/>
<dbReference type="Pfam" id="PF03454">
    <property type="entry name" value="MoeA_C"/>
    <property type="match status" value="1"/>
</dbReference>
<comment type="pathway">
    <text evidence="2 7">Cofactor biosynthesis; molybdopterin biosynthesis.</text>
</comment>
<evidence type="ECO:0000256" key="1">
    <source>
        <dbReference type="ARBA" id="ARBA00002901"/>
    </source>
</evidence>
<comment type="catalytic activity">
    <reaction evidence="6">
        <text>adenylyl-molybdopterin + molybdate = Mo-molybdopterin + AMP + H(+)</text>
        <dbReference type="Rhea" id="RHEA:35047"/>
        <dbReference type="ChEBI" id="CHEBI:15378"/>
        <dbReference type="ChEBI" id="CHEBI:36264"/>
        <dbReference type="ChEBI" id="CHEBI:62727"/>
        <dbReference type="ChEBI" id="CHEBI:71302"/>
        <dbReference type="ChEBI" id="CHEBI:456215"/>
        <dbReference type="EC" id="2.10.1.1"/>
    </reaction>
</comment>
<dbReference type="InterPro" id="IPR005111">
    <property type="entry name" value="MoeA_C_domain_IV"/>
</dbReference>
<dbReference type="GO" id="GO:0006777">
    <property type="term" value="P:Mo-molybdopterin cofactor biosynthetic process"/>
    <property type="evidence" value="ECO:0007669"/>
    <property type="project" value="UniProtKB-UniRule"/>
</dbReference>
<sequence length="406" mass="40894">MSGREFFTTRTVAEALAGFRPAHRTAIESVPLPAALHRVPAAEVPSPHSLPGFTRSTVDGFAVRAADTYGASDGLPSYLDLLGAVDMGAAPTVSVRPGGCVAMPTGGSLPEGADAVVMVEYTAETVPGTIEVTRPVAPGAGIVRADDDVATGAPLVPAGRPLRAPDLGLLAAAGVVSVPVHARPRVVIISTGDEVVPPETASLTAGQVRDATASALAGLVLDAAGEPVVAGIVSDEPGALKDKLTAVLPEADLVVVSAGSSVGARDETMGAVAALGDVWCHGLAIKPGKPTLLAECGGIPVIGLPGNPLSALVVFGQVGIPVLWRLSGCETPPARPTTRARLSRDLASAAGRLDVVQVQVRDGVAEPLFGPSALLSVHTRADGYVIIPEPATGLDDGLDVDVTLYA</sequence>
<protein>
    <recommendedName>
        <fullName evidence="7">Molybdopterin molybdenumtransferase</fullName>
        <ecNumber evidence="7">2.10.1.1</ecNumber>
    </recommendedName>
</protein>
<dbReference type="SUPFAM" id="SSF53218">
    <property type="entry name" value="Molybdenum cofactor biosynthesis proteins"/>
    <property type="match status" value="1"/>
</dbReference>
<gene>
    <name evidence="9" type="ORF">G4Z16_04370</name>
</gene>
<dbReference type="InterPro" id="IPR005110">
    <property type="entry name" value="MoeA_linker/N"/>
</dbReference>
<accession>A0A7T1WR71</accession>
<dbReference type="InterPro" id="IPR001453">
    <property type="entry name" value="MoaB/Mog_dom"/>
</dbReference>
<dbReference type="SUPFAM" id="SSF63882">
    <property type="entry name" value="MoeA N-terminal region -like"/>
    <property type="match status" value="1"/>
</dbReference>
<dbReference type="AlphaFoldDB" id="A0A7T1WR71"/>
<keyword evidence="4 7" id="KW-0500">Molybdenum</keyword>
<evidence type="ECO:0000256" key="5">
    <source>
        <dbReference type="ARBA" id="ARBA00023150"/>
    </source>
</evidence>
<dbReference type="PANTHER" id="PTHR10192">
    <property type="entry name" value="MOLYBDOPTERIN BIOSYNTHESIS PROTEIN"/>
    <property type="match status" value="1"/>
</dbReference>
<reference evidence="10" key="1">
    <citation type="submission" date="2020-02" db="EMBL/GenBank/DDBJ databases">
        <title>Streptomyces sp. ASO4wet.</title>
        <authorList>
            <person name="Risdian C."/>
            <person name="Landwehr W."/>
            <person name="Schupp P."/>
            <person name="Wink J."/>
        </authorList>
    </citation>
    <scope>NUCLEOTIDE SEQUENCE [LARGE SCALE GENOMIC DNA]</scope>
    <source>
        <strain evidence="10">ASO4wet</strain>
    </source>
</reference>
<name>A0A7T1WR71_9ACTN</name>
<dbReference type="NCBIfam" id="TIGR00177">
    <property type="entry name" value="molyb_syn"/>
    <property type="match status" value="1"/>
</dbReference>
<comment type="similarity">
    <text evidence="3 7">Belongs to the MoeA family.</text>
</comment>
<keyword evidence="7 9" id="KW-0808">Transferase</keyword>
<dbReference type="InterPro" id="IPR038987">
    <property type="entry name" value="MoeA-like"/>
</dbReference>
<feature type="domain" description="MoaB/Mog" evidence="8">
    <location>
        <begin position="187"/>
        <end position="325"/>
    </location>
</feature>
<dbReference type="InterPro" id="IPR036135">
    <property type="entry name" value="MoeA_linker/N_sf"/>
</dbReference>
<dbReference type="InterPro" id="IPR036425">
    <property type="entry name" value="MoaB/Mog-like_dom_sf"/>
</dbReference>
<evidence type="ECO:0000256" key="4">
    <source>
        <dbReference type="ARBA" id="ARBA00022505"/>
    </source>
</evidence>
<dbReference type="PANTHER" id="PTHR10192:SF5">
    <property type="entry name" value="GEPHYRIN"/>
    <property type="match status" value="1"/>
</dbReference>
<evidence type="ECO:0000313" key="9">
    <source>
        <dbReference type="EMBL" id="QPP05757.1"/>
    </source>
</evidence>
<organism evidence="9 10">
    <name type="scientific">Streptomyces bathyalis</name>
    <dbReference type="NCBI Taxonomy" id="2710756"/>
    <lineage>
        <taxon>Bacteria</taxon>
        <taxon>Bacillati</taxon>
        <taxon>Actinomycetota</taxon>
        <taxon>Actinomycetes</taxon>
        <taxon>Kitasatosporales</taxon>
        <taxon>Streptomycetaceae</taxon>
        <taxon>Streptomyces</taxon>
    </lineage>
</organism>
<dbReference type="EMBL" id="CP048882">
    <property type="protein sequence ID" value="QPP05757.1"/>
    <property type="molecule type" value="Genomic_DNA"/>
</dbReference>
<evidence type="ECO:0000313" key="10">
    <source>
        <dbReference type="Proteomes" id="UP000595046"/>
    </source>
</evidence>
<dbReference type="GO" id="GO:0046872">
    <property type="term" value="F:metal ion binding"/>
    <property type="evidence" value="ECO:0007669"/>
    <property type="project" value="UniProtKB-UniRule"/>
</dbReference>
<dbReference type="KEGG" id="sbat:G4Z16_04370"/>
<evidence type="ECO:0000256" key="3">
    <source>
        <dbReference type="ARBA" id="ARBA00010763"/>
    </source>
</evidence>
<dbReference type="NCBIfam" id="NF045515">
    <property type="entry name" value="Glp_gephyrin"/>
    <property type="match status" value="1"/>
</dbReference>
<keyword evidence="5 7" id="KW-0501">Molybdenum cofactor biosynthesis</keyword>